<dbReference type="InterPro" id="IPR006490">
    <property type="entry name" value="Maj_tail_phi13"/>
</dbReference>
<proteinExistence type="predicted"/>
<evidence type="ECO:0000313" key="2">
    <source>
        <dbReference type="Proteomes" id="UP000185426"/>
    </source>
</evidence>
<gene>
    <name evidence="1" type="ORF">BSA145_08500</name>
</gene>
<evidence type="ECO:0000313" key="1">
    <source>
        <dbReference type="EMBL" id="APT45941.1"/>
    </source>
</evidence>
<dbReference type="Proteomes" id="UP000185426">
    <property type="component" value="Chromosome"/>
</dbReference>
<organism evidence="1 2">
    <name type="scientific">Bacillus safensis</name>
    <dbReference type="NCBI Taxonomy" id="561879"/>
    <lineage>
        <taxon>Bacteria</taxon>
        <taxon>Bacillati</taxon>
        <taxon>Bacillota</taxon>
        <taxon>Bacilli</taxon>
        <taxon>Bacillales</taxon>
        <taxon>Bacillaceae</taxon>
        <taxon>Bacillus</taxon>
    </lineage>
</organism>
<accession>A0A1L6ZHE2</accession>
<dbReference type="NCBIfam" id="TIGR01603">
    <property type="entry name" value="maj_tail_phi13"/>
    <property type="match status" value="1"/>
</dbReference>
<dbReference type="RefSeq" id="WP_075622175.1">
    <property type="nucleotide sequence ID" value="NZ_CP015607.1"/>
</dbReference>
<sequence length="208" mass="23221">MGKTIYGLDMFHYAELIQDDDKGLEYAKPERLPGAVNVKVDPKSEQSKFWADNGVFDSFNNMGDIDLEAELADLPIEVQNKIFGHKVENGISFASSDDKAIFLAFGFRAKTSTGGHRFYWFLKGLPELMANENKTTEGKADPETAKFKAGFMTLQNKKGKNRWKAQAEFDEGFDPDEWFKQVVYDGASFAKGKDTEDSTSSVDIGKGV</sequence>
<protein>
    <submittedName>
        <fullName evidence="1">Phage tail protein</fullName>
    </submittedName>
</protein>
<dbReference type="EMBL" id="CP015607">
    <property type="protein sequence ID" value="APT45941.1"/>
    <property type="molecule type" value="Genomic_DNA"/>
</dbReference>
<name>A0A1L6ZHE2_BACIA</name>
<dbReference type="AlphaFoldDB" id="A0A1L6ZHE2"/>
<reference evidence="1 2" key="1">
    <citation type="submission" date="2016-05" db="EMBL/GenBank/DDBJ databases">
        <title>Complete Genome and Methylome Analysis of Psychrotrophic Bacterial Isolates from Antarctic Lake Untersee.</title>
        <authorList>
            <person name="Fomenkov A."/>
            <person name="Akimov V.N."/>
            <person name="Vasilyeva L.V."/>
            <person name="Andersen D."/>
            <person name="Vincze T."/>
            <person name="Roberts R.J."/>
        </authorList>
    </citation>
    <scope>NUCLEOTIDE SEQUENCE [LARGE SCALE GENOMIC DNA]</scope>
    <source>
        <strain evidence="1 2">U14-5</strain>
    </source>
</reference>